<evidence type="ECO:0000313" key="4">
    <source>
        <dbReference type="Proteomes" id="UP000693970"/>
    </source>
</evidence>
<name>A0A9K3P9Q6_9STRA</name>
<feature type="compositionally biased region" description="Basic residues" evidence="1">
    <location>
        <begin position="467"/>
        <end position="482"/>
    </location>
</feature>
<feature type="compositionally biased region" description="Polar residues" evidence="1">
    <location>
        <begin position="487"/>
        <end position="504"/>
    </location>
</feature>
<protein>
    <recommendedName>
        <fullName evidence="5">YqaJ viral recombinase domain-containing protein</fullName>
    </recommendedName>
</protein>
<evidence type="ECO:0000313" key="2">
    <source>
        <dbReference type="EMBL" id="KAG7339673.1"/>
    </source>
</evidence>
<gene>
    <name evidence="2" type="ORF">IV203_024712</name>
    <name evidence="3" type="ORF">IV203_025283</name>
</gene>
<evidence type="ECO:0008006" key="5">
    <source>
        <dbReference type="Google" id="ProtNLM"/>
    </source>
</evidence>
<dbReference type="Proteomes" id="UP000693970">
    <property type="component" value="Unassembled WGS sequence"/>
</dbReference>
<dbReference type="AlphaFoldDB" id="A0A9K3P9Q6"/>
<reference evidence="2" key="2">
    <citation type="submission" date="2021-04" db="EMBL/GenBank/DDBJ databases">
        <authorList>
            <person name="Podell S."/>
        </authorList>
    </citation>
    <scope>NUCLEOTIDE SEQUENCE</scope>
    <source>
        <strain evidence="2">Hildebrandi</strain>
    </source>
</reference>
<proteinExistence type="predicted"/>
<evidence type="ECO:0000313" key="3">
    <source>
        <dbReference type="EMBL" id="KAG7362399.1"/>
    </source>
</evidence>
<accession>A0A9K3P9Q6</accession>
<feature type="compositionally biased region" description="Basic and acidic residues" evidence="1">
    <location>
        <begin position="455"/>
        <end position="466"/>
    </location>
</feature>
<feature type="region of interest" description="Disordered" evidence="1">
    <location>
        <begin position="455"/>
        <end position="527"/>
    </location>
</feature>
<dbReference type="EMBL" id="JAGRRH010000011">
    <property type="protein sequence ID" value="KAG7362399.1"/>
    <property type="molecule type" value="Genomic_DNA"/>
</dbReference>
<feature type="compositionally biased region" description="Basic and acidic residues" evidence="1">
    <location>
        <begin position="508"/>
        <end position="518"/>
    </location>
</feature>
<evidence type="ECO:0000256" key="1">
    <source>
        <dbReference type="SAM" id="MobiDB-lite"/>
    </source>
</evidence>
<sequence length="527" mass="59063">MPRWVESGKWQLMTLTRFVALQNCTRGFAQIGRTGCDEQEQWMEQGSLLKHMHDIEVAIFQRSVETLVNHRNGCIVVDDELIASRATDVEQKVVSNRKRGKEGPVADFAACSLTSICFGMRLRSRSETNNVDLLLNTIPFSNCAGYELEVAFDRGYGKLPRVTSVAQRQVHVITVAGTLGSRHPFNTADEWNACMQKWAARATVSDEAVSTWTSLCHAWNIPGDEMLGTEVSVHQQSRSLFQYHSVRVTKDGGGEAASGCGSTYYWAEIKTRTAASTIEAAEAARSRHGKTVICVFGDDIFNDCVPAANRSQVMHQAVVTQFDYGMFVTSKVDDGSGSIVQVVIIEIPTAAREEHASKLCAIANPLLGFLHRQNIVENGRVRRKCVLCFVSGNKVPRESRYSGVGVSCSTTYMCRICVVPLCKFKTTDSEWKCCHAVWHERQNLKLEISRQGKQLLENRERNDNDARKRRQHAVNAYNKRRSPTKDGPQSQLDQEMEPTNQSPTEIDDTIRDENKEEDAPMSLNEFL</sequence>
<reference evidence="2" key="1">
    <citation type="journal article" date="2021" name="Sci. Rep.">
        <title>Diploid genomic architecture of Nitzschia inconspicua, an elite biomass production diatom.</title>
        <authorList>
            <person name="Oliver A."/>
            <person name="Podell S."/>
            <person name="Pinowska A."/>
            <person name="Traller J.C."/>
            <person name="Smith S.R."/>
            <person name="McClure R."/>
            <person name="Beliaev A."/>
            <person name="Bohutskyi P."/>
            <person name="Hill E.A."/>
            <person name="Rabines A."/>
            <person name="Zheng H."/>
            <person name="Allen L.Z."/>
            <person name="Kuo A."/>
            <person name="Grigoriev I.V."/>
            <person name="Allen A.E."/>
            <person name="Hazlebeck D."/>
            <person name="Allen E.E."/>
        </authorList>
    </citation>
    <scope>NUCLEOTIDE SEQUENCE</scope>
    <source>
        <strain evidence="2">Hildebrandi</strain>
    </source>
</reference>
<dbReference type="EMBL" id="JAGRRH010000031">
    <property type="protein sequence ID" value="KAG7339673.1"/>
    <property type="molecule type" value="Genomic_DNA"/>
</dbReference>
<keyword evidence="4" id="KW-1185">Reference proteome</keyword>
<comment type="caution">
    <text evidence="2">The sequence shown here is derived from an EMBL/GenBank/DDBJ whole genome shotgun (WGS) entry which is preliminary data.</text>
</comment>
<organism evidence="2 4">
    <name type="scientific">Nitzschia inconspicua</name>
    <dbReference type="NCBI Taxonomy" id="303405"/>
    <lineage>
        <taxon>Eukaryota</taxon>
        <taxon>Sar</taxon>
        <taxon>Stramenopiles</taxon>
        <taxon>Ochrophyta</taxon>
        <taxon>Bacillariophyta</taxon>
        <taxon>Bacillariophyceae</taxon>
        <taxon>Bacillariophycidae</taxon>
        <taxon>Bacillariales</taxon>
        <taxon>Bacillariaceae</taxon>
        <taxon>Nitzschia</taxon>
    </lineage>
</organism>